<reference evidence="1" key="1">
    <citation type="journal article" date="2021" name="Open Biol.">
        <title>Shared evolutionary footprints suggest mitochondrial oxidative damage underlies multiple complex I losses in fungi.</title>
        <authorList>
            <person name="Schikora-Tamarit M.A."/>
            <person name="Marcet-Houben M."/>
            <person name="Nosek J."/>
            <person name="Gabaldon T."/>
        </authorList>
    </citation>
    <scope>NUCLEOTIDE SEQUENCE</scope>
    <source>
        <strain evidence="1">CBS6075</strain>
    </source>
</reference>
<dbReference type="GeneID" id="70235592"/>
<dbReference type="AlphaFoldDB" id="A0A9P8P4L1"/>
<comment type="caution">
    <text evidence="1">The sequence shown here is derived from an EMBL/GenBank/DDBJ whole genome shotgun (WGS) entry which is preliminary data.</text>
</comment>
<gene>
    <name evidence="1" type="ORF">OGAPHI_003627</name>
</gene>
<dbReference type="Proteomes" id="UP000769157">
    <property type="component" value="Unassembled WGS sequence"/>
</dbReference>
<accession>A0A9P8P4L1</accession>
<name>A0A9P8P4L1_9ASCO</name>
<keyword evidence="2" id="KW-1185">Reference proteome</keyword>
<reference evidence="1" key="2">
    <citation type="submission" date="2021-01" db="EMBL/GenBank/DDBJ databases">
        <authorList>
            <person name="Schikora-Tamarit M.A."/>
        </authorList>
    </citation>
    <scope>NUCLEOTIDE SEQUENCE</scope>
    <source>
        <strain evidence="1">CBS6075</strain>
    </source>
</reference>
<organism evidence="1 2">
    <name type="scientific">Ogataea philodendri</name>
    <dbReference type="NCBI Taxonomy" id="1378263"/>
    <lineage>
        <taxon>Eukaryota</taxon>
        <taxon>Fungi</taxon>
        <taxon>Dikarya</taxon>
        <taxon>Ascomycota</taxon>
        <taxon>Saccharomycotina</taxon>
        <taxon>Pichiomycetes</taxon>
        <taxon>Pichiales</taxon>
        <taxon>Pichiaceae</taxon>
        <taxon>Ogataea</taxon>
    </lineage>
</organism>
<protein>
    <submittedName>
        <fullName evidence="1">Uncharacterized protein</fullName>
    </submittedName>
</protein>
<dbReference type="EMBL" id="JAEUBE010000295">
    <property type="protein sequence ID" value="KAH3665443.1"/>
    <property type="molecule type" value="Genomic_DNA"/>
</dbReference>
<proteinExistence type="predicted"/>
<evidence type="ECO:0000313" key="2">
    <source>
        <dbReference type="Proteomes" id="UP000769157"/>
    </source>
</evidence>
<evidence type="ECO:0000313" key="1">
    <source>
        <dbReference type="EMBL" id="KAH3665443.1"/>
    </source>
</evidence>
<dbReference type="RefSeq" id="XP_046060647.1">
    <property type="nucleotide sequence ID" value="XM_046204621.1"/>
</dbReference>
<sequence>MTVGLMIETTIGFLVTLKREKYFFESSAAKTRLLGKKSNDKFHSVSIEACVFECSDSILEETFKVTPLVHFKLKTRRMNAAMTLV</sequence>